<dbReference type="InterPro" id="IPR051971">
    <property type="entry name" value="E3_ubiquitin-PDZ_ligase"/>
</dbReference>
<accession>A0A7J7JWI3</accession>
<dbReference type="SUPFAM" id="SSF50156">
    <property type="entry name" value="PDZ domain-like"/>
    <property type="match status" value="2"/>
</dbReference>
<dbReference type="Proteomes" id="UP000593567">
    <property type="component" value="Unassembled WGS sequence"/>
</dbReference>
<sequence length="637" mass="71755">MKLLNRQQRSGRKLFKDLDIVILRVNGKDLSNATHEETVNSLNTAEEPITVEVLRRSTPAKDQIQYPAPLASSSPVTMTSVATQTDCSSLDSNCCSRMFVVPAPPPLYSSLEEVAALANSTDNLEISGELETDELSYDVEYDLVALRKSSADDRIGLTLCYGEVDQSGVSDVFVGDVEAESIAGKNGRIQAGDQIIKINNKDVRSREEAIRLFSENRADINLLICRPTTLLDQMDDGFLEDCVNAPEEHYYERLFSTRDMKMMPLIEVEEASEFEDTATLPSQKEKEAKDSGVGHESAGSSELECDSSHYDTINLADDTELKSEIVEDHSQFRQQLESRCVDIEKSSFEQFSKEQQCDNNKIFPRMGTKIIHYSSNETSPVKGTCLDTGADTAYNTADSSLTTLELTKHNSGSTLSLIDNKKQKKQKAHENKKLHRIAASSKSLSSSHSDITYTTEDKLAETIAYQQQLLLEQSKNSTLTRENSASQNTINASSNTSNMEWVVKRKPDGTRYVTRRPIRAKILSERKKRLETERCGMTTDDDAMSELKTGRHWSKEDRRRQFLKAREYQQRKAMMQKRIETHKKSVKEDQTNLLELSHKKLQKHTMKDLDFTTVQELLAHQGRFPLSASNLISVTTV</sequence>
<feature type="domain" description="PDZ" evidence="2">
    <location>
        <begin position="143"/>
        <end position="228"/>
    </location>
</feature>
<evidence type="ECO:0000313" key="3">
    <source>
        <dbReference type="EMBL" id="KAF6030273.1"/>
    </source>
</evidence>
<dbReference type="OrthoDB" id="6270329at2759"/>
<organism evidence="3 4">
    <name type="scientific">Bugula neritina</name>
    <name type="common">Brown bryozoan</name>
    <name type="synonym">Sertularia neritina</name>
    <dbReference type="NCBI Taxonomy" id="10212"/>
    <lineage>
        <taxon>Eukaryota</taxon>
        <taxon>Metazoa</taxon>
        <taxon>Spiralia</taxon>
        <taxon>Lophotrochozoa</taxon>
        <taxon>Bryozoa</taxon>
        <taxon>Gymnolaemata</taxon>
        <taxon>Cheilostomatida</taxon>
        <taxon>Flustrina</taxon>
        <taxon>Buguloidea</taxon>
        <taxon>Bugulidae</taxon>
        <taxon>Bugula</taxon>
    </lineage>
</organism>
<evidence type="ECO:0000256" key="1">
    <source>
        <dbReference type="SAM" id="MobiDB-lite"/>
    </source>
</evidence>
<protein>
    <submittedName>
        <fullName evidence="3">PDZRN3</fullName>
    </submittedName>
</protein>
<gene>
    <name evidence="3" type="ORF">EB796_011414</name>
</gene>
<evidence type="ECO:0000313" key="4">
    <source>
        <dbReference type="Proteomes" id="UP000593567"/>
    </source>
</evidence>
<evidence type="ECO:0000259" key="2">
    <source>
        <dbReference type="PROSITE" id="PS50106"/>
    </source>
</evidence>
<dbReference type="PANTHER" id="PTHR15545:SF8">
    <property type="entry name" value="SLO-INTERACTING PROTEIN 1"/>
    <property type="match status" value="1"/>
</dbReference>
<reference evidence="3" key="1">
    <citation type="submission" date="2020-06" db="EMBL/GenBank/DDBJ databases">
        <title>Draft genome of Bugula neritina, a colonial animal packing powerful symbionts and potential medicines.</title>
        <authorList>
            <person name="Rayko M."/>
        </authorList>
    </citation>
    <scope>NUCLEOTIDE SEQUENCE [LARGE SCALE GENOMIC DNA]</scope>
    <source>
        <strain evidence="3">Kwan_BN1</strain>
    </source>
</reference>
<dbReference type="Gene3D" id="2.30.42.10">
    <property type="match status" value="2"/>
</dbReference>
<name>A0A7J7JWI3_BUGNE</name>
<dbReference type="InterPro" id="IPR036034">
    <property type="entry name" value="PDZ_sf"/>
</dbReference>
<proteinExistence type="predicted"/>
<dbReference type="EMBL" id="VXIV02001722">
    <property type="protein sequence ID" value="KAF6030273.1"/>
    <property type="molecule type" value="Genomic_DNA"/>
</dbReference>
<dbReference type="SMART" id="SM00228">
    <property type="entry name" value="PDZ"/>
    <property type="match status" value="1"/>
</dbReference>
<keyword evidence="4" id="KW-1185">Reference proteome</keyword>
<feature type="region of interest" description="Disordered" evidence="1">
    <location>
        <begin position="272"/>
        <end position="305"/>
    </location>
</feature>
<feature type="compositionally biased region" description="Basic and acidic residues" evidence="1">
    <location>
        <begin position="283"/>
        <end position="293"/>
    </location>
</feature>
<comment type="caution">
    <text evidence="3">The sequence shown here is derived from an EMBL/GenBank/DDBJ whole genome shotgun (WGS) entry which is preliminary data.</text>
</comment>
<dbReference type="AlphaFoldDB" id="A0A7J7JWI3"/>
<dbReference type="PROSITE" id="PS50106">
    <property type="entry name" value="PDZ"/>
    <property type="match status" value="2"/>
</dbReference>
<dbReference type="Pfam" id="PF00595">
    <property type="entry name" value="PDZ"/>
    <property type="match status" value="1"/>
</dbReference>
<feature type="compositionally biased region" description="Basic residues" evidence="1">
    <location>
        <begin position="422"/>
        <end position="436"/>
    </location>
</feature>
<dbReference type="CDD" id="cd06716">
    <property type="entry name" value="PDZ2-PDZRN4-like"/>
    <property type="match status" value="1"/>
</dbReference>
<feature type="region of interest" description="Disordered" evidence="1">
    <location>
        <begin position="418"/>
        <end position="441"/>
    </location>
</feature>
<dbReference type="PANTHER" id="PTHR15545">
    <property type="entry name" value="PDZ DOMAIN CONTAINING RING FINGER PROTEIN 3, 4"/>
    <property type="match status" value="1"/>
</dbReference>
<feature type="domain" description="PDZ" evidence="2">
    <location>
        <begin position="22"/>
        <end position="57"/>
    </location>
</feature>
<dbReference type="InterPro" id="IPR001478">
    <property type="entry name" value="PDZ"/>
</dbReference>